<feature type="domain" description="Replication protein A OB" evidence="2">
    <location>
        <begin position="25"/>
        <end position="73"/>
    </location>
</feature>
<dbReference type="InterPro" id="IPR012340">
    <property type="entry name" value="NA-bd_OB-fold"/>
</dbReference>
<evidence type="ECO:0000313" key="3">
    <source>
        <dbReference type="EnsemblMetazoa" id="XP_029345782.1"/>
    </source>
</evidence>
<reference evidence="3" key="2">
    <citation type="submission" date="2022-06" db="UniProtKB">
        <authorList>
            <consortium name="EnsemblMetazoa"/>
        </authorList>
    </citation>
    <scope>IDENTIFICATION</scope>
</reference>
<evidence type="ECO:0000313" key="4">
    <source>
        <dbReference type="Proteomes" id="UP000007819"/>
    </source>
</evidence>
<dbReference type="GeneID" id="100573254"/>
<sequence>MFFGGALIPIMDDLGIYNATCPILVVTVTLWDTEATNFNANEGDIMSIMEGKIIDYKNVKKISMTGSSKIEINPNWNETLDLQNWYKEFEKKEFLNLSQMSIGSQEHNTSETSQRILQQNKIDDNLISKRLLKLNDEEHKIKRERTNLNFKKQRLSMERESIKSHLEN</sequence>
<dbReference type="Pfam" id="PF16900">
    <property type="entry name" value="REPA_OB_2"/>
    <property type="match status" value="1"/>
</dbReference>
<proteinExistence type="predicted"/>
<name>A0A8R2NTF6_ACYPI</name>
<organism evidence="3 4">
    <name type="scientific">Acyrthosiphon pisum</name>
    <name type="common">Pea aphid</name>
    <dbReference type="NCBI Taxonomy" id="7029"/>
    <lineage>
        <taxon>Eukaryota</taxon>
        <taxon>Metazoa</taxon>
        <taxon>Ecdysozoa</taxon>
        <taxon>Arthropoda</taxon>
        <taxon>Hexapoda</taxon>
        <taxon>Insecta</taxon>
        <taxon>Pterygota</taxon>
        <taxon>Neoptera</taxon>
        <taxon>Paraneoptera</taxon>
        <taxon>Hemiptera</taxon>
        <taxon>Sternorrhyncha</taxon>
        <taxon>Aphidomorpha</taxon>
        <taxon>Aphidoidea</taxon>
        <taxon>Aphididae</taxon>
        <taxon>Macrosiphini</taxon>
        <taxon>Acyrthosiphon</taxon>
    </lineage>
</organism>
<protein>
    <recommendedName>
        <fullName evidence="2">Replication protein A OB domain-containing protein</fullName>
    </recommendedName>
</protein>
<dbReference type="EnsemblMetazoa" id="XM_029489922.1">
    <property type="protein sequence ID" value="XP_029345782.1"/>
    <property type="gene ID" value="LOC100573254"/>
</dbReference>
<dbReference type="RefSeq" id="XP_029345782.1">
    <property type="nucleotide sequence ID" value="XM_029489922.1"/>
</dbReference>
<dbReference type="Gene3D" id="2.40.50.140">
    <property type="entry name" value="Nucleic acid-binding proteins"/>
    <property type="match status" value="1"/>
</dbReference>
<keyword evidence="4" id="KW-1185">Reference proteome</keyword>
<evidence type="ECO:0000256" key="1">
    <source>
        <dbReference type="ARBA" id="ARBA00023125"/>
    </source>
</evidence>
<dbReference type="SUPFAM" id="SSF50249">
    <property type="entry name" value="Nucleic acid-binding proteins"/>
    <property type="match status" value="1"/>
</dbReference>
<evidence type="ECO:0000259" key="2">
    <source>
        <dbReference type="Pfam" id="PF16900"/>
    </source>
</evidence>
<dbReference type="KEGG" id="api:100573254"/>
<keyword evidence="1" id="KW-0238">DNA-binding</keyword>
<dbReference type="GO" id="GO:0003677">
    <property type="term" value="F:DNA binding"/>
    <property type="evidence" value="ECO:0007669"/>
    <property type="project" value="UniProtKB-KW"/>
</dbReference>
<reference evidence="4" key="1">
    <citation type="submission" date="2010-06" db="EMBL/GenBank/DDBJ databases">
        <authorList>
            <person name="Jiang H."/>
            <person name="Abraham K."/>
            <person name="Ali S."/>
            <person name="Alsbrooks S.L."/>
            <person name="Anim B.N."/>
            <person name="Anosike U.S."/>
            <person name="Attaway T."/>
            <person name="Bandaranaike D.P."/>
            <person name="Battles P.K."/>
            <person name="Bell S.N."/>
            <person name="Bell A.V."/>
            <person name="Beltran B."/>
            <person name="Bickham C."/>
            <person name="Bustamante Y."/>
            <person name="Caleb T."/>
            <person name="Canada A."/>
            <person name="Cardenas V."/>
            <person name="Carter K."/>
            <person name="Chacko J."/>
            <person name="Chandrabose M.N."/>
            <person name="Chavez D."/>
            <person name="Chavez A."/>
            <person name="Chen L."/>
            <person name="Chu H.-S."/>
            <person name="Claassen K.J."/>
            <person name="Cockrell R."/>
            <person name="Collins M."/>
            <person name="Cooper J.A."/>
            <person name="Cree A."/>
            <person name="Curry S.M."/>
            <person name="Da Y."/>
            <person name="Dao M.D."/>
            <person name="Das B."/>
            <person name="Davila M.-L."/>
            <person name="Davy-Carroll L."/>
            <person name="Denson S."/>
            <person name="Dinh H."/>
            <person name="Ebong V.E."/>
            <person name="Edwards J.R."/>
            <person name="Egan A."/>
            <person name="El-Daye J."/>
            <person name="Escobedo L."/>
            <person name="Fernandez S."/>
            <person name="Fernando P.R."/>
            <person name="Flagg N."/>
            <person name="Forbes L.D."/>
            <person name="Fowler R.G."/>
            <person name="Fu Q."/>
            <person name="Gabisi R.A."/>
            <person name="Ganer J."/>
            <person name="Garbino Pronczuk A."/>
            <person name="Garcia R.M."/>
            <person name="Garner T."/>
            <person name="Garrett T.E."/>
            <person name="Gonzalez D.A."/>
            <person name="Hamid H."/>
            <person name="Hawkins E.S."/>
            <person name="Hirani K."/>
            <person name="Hogues M.E."/>
            <person name="Hollins B."/>
            <person name="Hsiao C.-H."/>
            <person name="Jabil R."/>
            <person name="James M.L."/>
            <person name="Jhangiani S.N."/>
            <person name="Johnson B."/>
            <person name="Johnson Q."/>
            <person name="Joshi V."/>
            <person name="Kalu J.B."/>
            <person name="Kam C."/>
            <person name="Kashfia A."/>
            <person name="Keebler J."/>
            <person name="Kisamo H."/>
            <person name="Kovar C.L."/>
            <person name="Lago L.A."/>
            <person name="Lai C.-Y."/>
            <person name="Laidlaw J."/>
            <person name="Lara F."/>
            <person name="Le T.-K."/>
            <person name="Lee S.L."/>
            <person name="Legall F.H."/>
            <person name="Lemon S.J."/>
            <person name="Lewis L.R."/>
            <person name="Li B."/>
            <person name="Liu Y."/>
            <person name="Liu Y.-S."/>
            <person name="Lopez J."/>
            <person name="Lozado R.J."/>
            <person name="Lu J."/>
            <person name="Madu R.C."/>
            <person name="Maheshwari M."/>
            <person name="Maheshwari R."/>
            <person name="Malloy K."/>
            <person name="Martinez E."/>
            <person name="Mathew T."/>
            <person name="Mercado I.C."/>
            <person name="Mercado C."/>
            <person name="Meyer B."/>
            <person name="Montgomery K."/>
            <person name="Morgan M.B."/>
            <person name="Munidasa M."/>
            <person name="Nazareth L.V."/>
            <person name="Nelson J."/>
            <person name="Ng B.M."/>
            <person name="Nguyen N.B."/>
            <person name="Nguyen P.Q."/>
            <person name="Nguyen T."/>
            <person name="Obregon M."/>
            <person name="Okwuonu G.O."/>
            <person name="Onwere C.G."/>
            <person name="Orozco G."/>
            <person name="Parra A."/>
            <person name="Patel S."/>
            <person name="Patil S."/>
            <person name="Perez A."/>
            <person name="Perez Y."/>
            <person name="Pham C."/>
            <person name="Primus E.L."/>
            <person name="Pu L.-L."/>
            <person name="Puazo M."/>
            <person name="Qin X."/>
            <person name="Quiroz J.B."/>
            <person name="Reese J."/>
            <person name="Richards S."/>
            <person name="Rives C.M."/>
            <person name="Robberts R."/>
            <person name="Ruiz S.J."/>
            <person name="Ruiz M.J."/>
            <person name="Santibanez J."/>
            <person name="Schneider B.W."/>
            <person name="Sisson I."/>
            <person name="Smith M."/>
            <person name="Sodergren E."/>
            <person name="Song X.-Z."/>
            <person name="Song B.B."/>
            <person name="Summersgill H."/>
            <person name="Thelus R."/>
            <person name="Thornton R.D."/>
            <person name="Trejos Z.Y."/>
            <person name="Usmani K."/>
            <person name="Vattathil S."/>
            <person name="Villasana D."/>
            <person name="Walker D.L."/>
            <person name="Wang S."/>
            <person name="Wang K."/>
            <person name="White C.S."/>
            <person name="Williams A.C."/>
            <person name="Williamson J."/>
            <person name="Wilson K."/>
            <person name="Woghiren I.O."/>
            <person name="Woodworth J.R."/>
            <person name="Worley K.C."/>
            <person name="Wright R.A."/>
            <person name="Wu W."/>
            <person name="Young L."/>
            <person name="Zhang L."/>
            <person name="Zhang J."/>
            <person name="Zhu Y."/>
            <person name="Muzny D.M."/>
            <person name="Weinstock G."/>
            <person name="Gibbs R.A."/>
        </authorList>
    </citation>
    <scope>NUCLEOTIDE SEQUENCE [LARGE SCALE GENOMIC DNA]</scope>
    <source>
        <strain evidence="4">LSR1</strain>
    </source>
</reference>
<dbReference type="InterPro" id="IPR031657">
    <property type="entry name" value="REPA_OB_2"/>
</dbReference>
<dbReference type="AlphaFoldDB" id="A0A8R2NTF6"/>
<dbReference type="OrthoDB" id="7862263at2759"/>
<dbReference type="Proteomes" id="UP000007819">
    <property type="component" value="Chromosome A2"/>
</dbReference>
<accession>A0A8R2NTF6</accession>